<dbReference type="Gene3D" id="2.30.30.60">
    <property type="match status" value="1"/>
</dbReference>
<feature type="domain" description="Mechanosensitive ion channel MscS" evidence="6">
    <location>
        <begin position="57"/>
        <end position="122"/>
    </location>
</feature>
<dbReference type="InterPro" id="IPR023408">
    <property type="entry name" value="MscS_beta-dom_sf"/>
</dbReference>
<comment type="subcellular location">
    <subcellularLocation>
        <location evidence="1">Membrane</location>
    </subcellularLocation>
</comment>
<evidence type="ECO:0000313" key="7">
    <source>
        <dbReference type="EMBL" id="QJA06977.1"/>
    </source>
</evidence>
<dbReference type="GO" id="GO:0008381">
    <property type="term" value="F:mechanosensitive monoatomic ion channel activity"/>
    <property type="evidence" value="ECO:0007669"/>
    <property type="project" value="InterPro"/>
</dbReference>
<dbReference type="PANTHER" id="PTHR30221:SF8">
    <property type="entry name" value="SMALL-CONDUCTANCE MECHANOSENSITIVE CHANNEL"/>
    <property type="match status" value="1"/>
</dbReference>
<organism evidence="7 8">
    <name type="scientific">Thermosulfurimonas marina</name>
    <dbReference type="NCBI Taxonomy" id="2047767"/>
    <lineage>
        <taxon>Bacteria</taxon>
        <taxon>Pseudomonadati</taxon>
        <taxon>Thermodesulfobacteriota</taxon>
        <taxon>Thermodesulfobacteria</taxon>
        <taxon>Thermodesulfobacteriales</taxon>
        <taxon>Thermodesulfobacteriaceae</taxon>
        <taxon>Thermosulfurimonas</taxon>
    </lineage>
</organism>
<keyword evidence="3 5" id="KW-1133">Transmembrane helix</keyword>
<dbReference type="KEGG" id="tmai:FVE67_04660"/>
<evidence type="ECO:0000256" key="5">
    <source>
        <dbReference type="SAM" id="Phobius"/>
    </source>
</evidence>
<dbReference type="AlphaFoldDB" id="A0A6H1WUV2"/>
<keyword evidence="4 5" id="KW-0472">Membrane</keyword>
<dbReference type="GO" id="GO:0016020">
    <property type="term" value="C:membrane"/>
    <property type="evidence" value="ECO:0007669"/>
    <property type="project" value="UniProtKB-SubCell"/>
</dbReference>
<evidence type="ECO:0000259" key="6">
    <source>
        <dbReference type="Pfam" id="PF00924"/>
    </source>
</evidence>
<proteinExistence type="predicted"/>
<name>A0A6H1WUV2_9BACT</name>
<dbReference type="InterPro" id="IPR010920">
    <property type="entry name" value="LSM_dom_sf"/>
</dbReference>
<dbReference type="EMBL" id="CP042909">
    <property type="protein sequence ID" value="QJA06977.1"/>
    <property type="molecule type" value="Genomic_DNA"/>
</dbReference>
<evidence type="ECO:0000256" key="3">
    <source>
        <dbReference type="ARBA" id="ARBA00022989"/>
    </source>
</evidence>
<accession>A0A6H1WUV2</accession>
<dbReference type="SUPFAM" id="SSF50182">
    <property type="entry name" value="Sm-like ribonucleoproteins"/>
    <property type="match status" value="1"/>
</dbReference>
<gene>
    <name evidence="7" type="ORF">FVE67_04660</name>
</gene>
<dbReference type="Pfam" id="PF00924">
    <property type="entry name" value="MS_channel_2nd"/>
    <property type="match status" value="1"/>
</dbReference>
<evidence type="ECO:0000256" key="4">
    <source>
        <dbReference type="ARBA" id="ARBA00023136"/>
    </source>
</evidence>
<evidence type="ECO:0000256" key="1">
    <source>
        <dbReference type="ARBA" id="ARBA00004370"/>
    </source>
</evidence>
<sequence length="137" mass="15469">MAYRRLIYTRKFANLLLFLLFLPLLLGFWGINLRGLLVLASSLFALVGVAFFASWSLLSNITSSLILFVAFPLRIGDTIRIVDGDNSVEGEILDMGLFNVKIRTSQGGIVLYPNNLFLQKPVVKILKESPEEVFYPW</sequence>
<evidence type="ECO:0000313" key="8">
    <source>
        <dbReference type="Proteomes" id="UP000501253"/>
    </source>
</evidence>
<feature type="transmembrane region" description="Helical" evidence="5">
    <location>
        <begin position="12"/>
        <end position="31"/>
    </location>
</feature>
<protein>
    <submittedName>
        <fullName evidence="7">Mechanosensitive ion channel</fullName>
    </submittedName>
</protein>
<dbReference type="PANTHER" id="PTHR30221">
    <property type="entry name" value="SMALL-CONDUCTANCE MECHANOSENSITIVE CHANNEL"/>
    <property type="match status" value="1"/>
</dbReference>
<reference evidence="7 8" key="1">
    <citation type="submission" date="2019-08" db="EMBL/GenBank/DDBJ databases">
        <title>Complete genome sequence of Thermosulfurimonas marina SU872T, an anaerobic thermophilic chemolithoautotrophic bacterium isolated from a shallow marine hydrothermal vent.</title>
        <authorList>
            <person name="Allioux M."/>
            <person name="Jebbar M."/>
            <person name="Slobodkina G."/>
            <person name="Slobodkin A."/>
            <person name="Moalic Y."/>
            <person name="Frolova A."/>
            <person name="Shao Z."/>
            <person name="Alain K."/>
        </authorList>
    </citation>
    <scope>NUCLEOTIDE SEQUENCE [LARGE SCALE GENOMIC DNA]</scope>
    <source>
        <strain evidence="7 8">SU872</strain>
    </source>
</reference>
<evidence type="ECO:0000256" key="2">
    <source>
        <dbReference type="ARBA" id="ARBA00022692"/>
    </source>
</evidence>
<keyword evidence="2 5" id="KW-0812">Transmembrane</keyword>
<dbReference type="Proteomes" id="UP000501253">
    <property type="component" value="Chromosome"/>
</dbReference>
<dbReference type="InterPro" id="IPR045275">
    <property type="entry name" value="MscS_archaea/bacteria_type"/>
</dbReference>
<feature type="transmembrane region" description="Helical" evidence="5">
    <location>
        <begin position="43"/>
        <end position="71"/>
    </location>
</feature>
<dbReference type="InterPro" id="IPR006685">
    <property type="entry name" value="MscS_channel_2nd"/>
</dbReference>
<keyword evidence="8" id="KW-1185">Reference proteome</keyword>